<comment type="caution">
    <text evidence="9">The sequence shown here is derived from an EMBL/GenBank/DDBJ whole genome shotgun (WGS) entry which is preliminary data.</text>
</comment>
<dbReference type="PRINTS" id="PR00344">
    <property type="entry name" value="BCTRLSENSOR"/>
</dbReference>
<dbReference type="CDD" id="cd00082">
    <property type="entry name" value="HisKA"/>
    <property type="match status" value="1"/>
</dbReference>
<keyword evidence="5" id="KW-0418">Kinase</keyword>
<evidence type="ECO:0000313" key="10">
    <source>
        <dbReference type="Proteomes" id="UP001597393"/>
    </source>
</evidence>
<keyword evidence="4" id="KW-0808">Transferase</keyword>
<evidence type="ECO:0000256" key="2">
    <source>
        <dbReference type="ARBA" id="ARBA00012438"/>
    </source>
</evidence>
<evidence type="ECO:0000313" key="9">
    <source>
        <dbReference type="EMBL" id="MFD2598984.1"/>
    </source>
</evidence>
<dbReference type="SMART" id="SM00448">
    <property type="entry name" value="REC"/>
    <property type="match status" value="1"/>
</dbReference>
<evidence type="ECO:0000259" key="8">
    <source>
        <dbReference type="PROSITE" id="PS50110"/>
    </source>
</evidence>
<feature type="domain" description="Histidine kinase" evidence="7">
    <location>
        <begin position="153"/>
        <end position="362"/>
    </location>
</feature>
<dbReference type="SMART" id="SM00387">
    <property type="entry name" value="HATPase_c"/>
    <property type="match status" value="1"/>
</dbReference>
<feature type="modified residue" description="4-aspartylphosphate" evidence="6">
    <location>
        <position position="56"/>
    </location>
</feature>
<comment type="catalytic activity">
    <reaction evidence="1">
        <text>ATP + protein L-histidine = ADP + protein N-phospho-L-histidine.</text>
        <dbReference type="EC" id="2.7.13.3"/>
    </reaction>
</comment>
<dbReference type="InterPro" id="IPR005467">
    <property type="entry name" value="His_kinase_dom"/>
</dbReference>
<protein>
    <recommendedName>
        <fullName evidence="2">histidine kinase</fullName>
        <ecNumber evidence="2">2.7.13.3</ecNumber>
    </recommendedName>
</protein>
<dbReference type="PANTHER" id="PTHR43047:SF72">
    <property type="entry name" value="OSMOSENSING HISTIDINE PROTEIN KINASE SLN1"/>
    <property type="match status" value="1"/>
</dbReference>
<dbReference type="SUPFAM" id="SSF55874">
    <property type="entry name" value="ATPase domain of HSP90 chaperone/DNA topoisomerase II/histidine kinase"/>
    <property type="match status" value="1"/>
</dbReference>
<dbReference type="InterPro" id="IPR036097">
    <property type="entry name" value="HisK_dim/P_sf"/>
</dbReference>
<evidence type="ECO:0000256" key="4">
    <source>
        <dbReference type="ARBA" id="ARBA00022679"/>
    </source>
</evidence>
<dbReference type="Proteomes" id="UP001597393">
    <property type="component" value="Unassembled WGS sequence"/>
</dbReference>
<dbReference type="Pfam" id="PF02518">
    <property type="entry name" value="HATPase_c"/>
    <property type="match status" value="1"/>
</dbReference>
<dbReference type="RefSeq" id="WP_380869112.1">
    <property type="nucleotide sequence ID" value="NZ_JBHUMA010000006.1"/>
</dbReference>
<dbReference type="InterPro" id="IPR001789">
    <property type="entry name" value="Sig_transdc_resp-reg_receiver"/>
</dbReference>
<evidence type="ECO:0000256" key="5">
    <source>
        <dbReference type="ARBA" id="ARBA00022777"/>
    </source>
</evidence>
<dbReference type="InterPro" id="IPR004358">
    <property type="entry name" value="Sig_transdc_His_kin-like_C"/>
</dbReference>
<dbReference type="SUPFAM" id="SSF52172">
    <property type="entry name" value="CheY-like"/>
    <property type="match status" value="1"/>
</dbReference>
<dbReference type="GO" id="GO:0005524">
    <property type="term" value="F:ATP binding"/>
    <property type="evidence" value="ECO:0007669"/>
    <property type="project" value="UniProtKB-KW"/>
</dbReference>
<dbReference type="SMART" id="SM00388">
    <property type="entry name" value="HisKA"/>
    <property type="match status" value="1"/>
</dbReference>
<dbReference type="InterPro" id="IPR011006">
    <property type="entry name" value="CheY-like_superfamily"/>
</dbReference>
<keyword evidence="9" id="KW-0547">Nucleotide-binding</keyword>
<feature type="domain" description="Response regulatory" evidence="8">
    <location>
        <begin position="6"/>
        <end position="124"/>
    </location>
</feature>
<sequence>MKGAFKILLVDDKQENIIALEHMLAQNDREFLIANNGNDALKQLLRNSDVALVMLDVQMPDMDGFEVASLIKSNPKTQHVAIIFVTAINKEPQYILKGFEGGAVDYLSKPLDVQVTRAKVAVFEKLYRYQNELQVALKEKEDINKQLERFMYVVAHDLKSPLSGMLSMMDYIRTYERDSINTTVDNYLQMCVDAAHHLNGMISSVLEYSRKANTEQQVELVDTHALVSEMIRLLFPPPNIRISIDGFLPVIHGNKLKIHQVFQNFVSNAIKHNDKMHGEITIGFKGPEKGYYTFYVKDNGPGIKREDHQRIFKLFETVDKNDPNDTGIGLNVIKLFVEERGGKITVDSEPNQGSTFYFTWPE</sequence>
<dbReference type="InterPro" id="IPR036890">
    <property type="entry name" value="HATPase_C_sf"/>
</dbReference>
<accession>A0ABW5NJD0</accession>
<proteinExistence type="predicted"/>
<dbReference type="InterPro" id="IPR003594">
    <property type="entry name" value="HATPase_dom"/>
</dbReference>
<keyword evidence="3 6" id="KW-0597">Phosphoprotein</keyword>
<reference evidence="10" key="1">
    <citation type="journal article" date="2019" name="Int. J. Syst. Evol. Microbiol.">
        <title>The Global Catalogue of Microorganisms (GCM) 10K type strain sequencing project: providing services to taxonomists for standard genome sequencing and annotation.</title>
        <authorList>
            <consortium name="The Broad Institute Genomics Platform"/>
            <consortium name="The Broad Institute Genome Sequencing Center for Infectious Disease"/>
            <person name="Wu L."/>
            <person name="Ma J."/>
        </authorList>
    </citation>
    <scope>NUCLEOTIDE SEQUENCE [LARGE SCALE GENOMIC DNA]</scope>
    <source>
        <strain evidence="10">KCTC 42248</strain>
    </source>
</reference>
<organism evidence="9 10">
    <name type="scientific">Sphingobacterium corticis</name>
    <dbReference type="NCBI Taxonomy" id="1812823"/>
    <lineage>
        <taxon>Bacteria</taxon>
        <taxon>Pseudomonadati</taxon>
        <taxon>Bacteroidota</taxon>
        <taxon>Sphingobacteriia</taxon>
        <taxon>Sphingobacteriales</taxon>
        <taxon>Sphingobacteriaceae</taxon>
        <taxon>Sphingobacterium</taxon>
    </lineage>
</organism>
<dbReference type="EMBL" id="JBHUMA010000006">
    <property type="protein sequence ID" value="MFD2598984.1"/>
    <property type="molecule type" value="Genomic_DNA"/>
</dbReference>
<dbReference type="SUPFAM" id="SSF47384">
    <property type="entry name" value="Homodimeric domain of signal transducing histidine kinase"/>
    <property type="match status" value="1"/>
</dbReference>
<evidence type="ECO:0000256" key="1">
    <source>
        <dbReference type="ARBA" id="ARBA00000085"/>
    </source>
</evidence>
<evidence type="ECO:0000259" key="7">
    <source>
        <dbReference type="PROSITE" id="PS50109"/>
    </source>
</evidence>
<dbReference type="PROSITE" id="PS50110">
    <property type="entry name" value="RESPONSE_REGULATORY"/>
    <property type="match status" value="1"/>
</dbReference>
<dbReference type="PANTHER" id="PTHR43047">
    <property type="entry name" value="TWO-COMPONENT HISTIDINE PROTEIN KINASE"/>
    <property type="match status" value="1"/>
</dbReference>
<dbReference type="Pfam" id="PF00072">
    <property type="entry name" value="Response_reg"/>
    <property type="match status" value="1"/>
</dbReference>
<evidence type="ECO:0000256" key="6">
    <source>
        <dbReference type="PROSITE-ProRule" id="PRU00169"/>
    </source>
</evidence>
<dbReference type="Gene3D" id="1.10.287.130">
    <property type="match status" value="1"/>
</dbReference>
<evidence type="ECO:0000256" key="3">
    <source>
        <dbReference type="ARBA" id="ARBA00022553"/>
    </source>
</evidence>
<dbReference type="EC" id="2.7.13.3" evidence="2"/>
<name>A0ABW5NJD0_9SPHI</name>
<keyword evidence="10" id="KW-1185">Reference proteome</keyword>
<keyword evidence="9" id="KW-0067">ATP-binding</keyword>
<dbReference type="Gene3D" id="3.30.565.10">
    <property type="entry name" value="Histidine kinase-like ATPase, C-terminal domain"/>
    <property type="match status" value="1"/>
</dbReference>
<dbReference type="PROSITE" id="PS50109">
    <property type="entry name" value="HIS_KIN"/>
    <property type="match status" value="1"/>
</dbReference>
<gene>
    <name evidence="9" type="ORF">ACFSQ3_08465</name>
</gene>
<dbReference type="Pfam" id="PF00512">
    <property type="entry name" value="HisKA"/>
    <property type="match status" value="1"/>
</dbReference>
<dbReference type="InterPro" id="IPR003661">
    <property type="entry name" value="HisK_dim/P_dom"/>
</dbReference>
<dbReference type="Gene3D" id="3.40.50.2300">
    <property type="match status" value="1"/>
</dbReference>